<feature type="compositionally biased region" description="Polar residues" evidence="1">
    <location>
        <begin position="101"/>
        <end position="110"/>
    </location>
</feature>
<keyword evidence="2" id="KW-0472">Membrane</keyword>
<proteinExistence type="predicted"/>
<name>A0A1M7ZLR4_9HYPH</name>
<keyword evidence="4" id="KW-1185">Reference proteome</keyword>
<feature type="transmembrane region" description="Helical" evidence="2">
    <location>
        <begin position="12"/>
        <end position="42"/>
    </location>
</feature>
<evidence type="ECO:0000313" key="4">
    <source>
        <dbReference type="Proteomes" id="UP000186406"/>
    </source>
</evidence>
<keyword evidence="2" id="KW-1133">Transmembrane helix</keyword>
<dbReference type="RefSeq" id="WP_073629041.1">
    <property type="nucleotide sequence ID" value="NZ_FRXO01000004.1"/>
</dbReference>
<evidence type="ECO:0000256" key="2">
    <source>
        <dbReference type="SAM" id="Phobius"/>
    </source>
</evidence>
<accession>A0A1M7ZLR4</accession>
<protein>
    <submittedName>
        <fullName evidence="3">Uncharacterized protein</fullName>
    </submittedName>
</protein>
<feature type="region of interest" description="Disordered" evidence="1">
    <location>
        <begin position="87"/>
        <end position="119"/>
    </location>
</feature>
<dbReference type="Proteomes" id="UP000186406">
    <property type="component" value="Unassembled WGS sequence"/>
</dbReference>
<feature type="transmembrane region" description="Helical" evidence="2">
    <location>
        <begin position="48"/>
        <end position="71"/>
    </location>
</feature>
<keyword evidence="2" id="KW-0812">Transmembrane</keyword>
<evidence type="ECO:0000313" key="3">
    <source>
        <dbReference type="EMBL" id="SHO65840.1"/>
    </source>
</evidence>
<reference evidence="3 4" key="1">
    <citation type="submission" date="2016-12" db="EMBL/GenBank/DDBJ databases">
        <authorList>
            <person name="Song W.-J."/>
            <person name="Kurnit D.M."/>
        </authorList>
    </citation>
    <scope>NUCLEOTIDE SEQUENCE [LARGE SCALE GENOMIC DNA]</scope>
    <source>
        <strain evidence="3 4">DSM 19599</strain>
    </source>
</reference>
<gene>
    <name evidence="3" type="ORF">SAMN02745172_02487</name>
</gene>
<dbReference type="EMBL" id="FRXO01000004">
    <property type="protein sequence ID" value="SHO65840.1"/>
    <property type="molecule type" value="Genomic_DNA"/>
</dbReference>
<dbReference type="STRING" id="1123029.SAMN02745172_02487"/>
<sequence>MSSGQPIILIGFLVLLLAGLIVYPGPFLIVVGLIFIVAGGYILSHPDMFGYVVASISIIGGFGLIGLAAAIRNQARIIVLLQNLPAQSPPAPPATLAEPHSGSTSNPSDGTSRRRGDRF</sequence>
<organism evidence="3 4">
    <name type="scientific">Pseudoxanthobacter soli DSM 19599</name>
    <dbReference type="NCBI Taxonomy" id="1123029"/>
    <lineage>
        <taxon>Bacteria</taxon>
        <taxon>Pseudomonadati</taxon>
        <taxon>Pseudomonadota</taxon>
        <taxon>Alphaproteobacteria</taxon>
        <taxon>Hyphomicrobiales</taxon>
        <taxon>Segnochrobactraceae</taxon>
        <taxon>Pseudoxanthobacter</taxon>
    </lineage>
</organism>
<evidence type="ECO:0000256" key="1">
    <source>
        <dbReference type="SAM" id="MobiDB-lite"/>
    </source>
</evidence>
<dbReference type="AlphaFoldDB" id="A0A1M7ZLR4"/>